<dbReference type="GO" id="GO:0051301">
    <property type="term" value="P:cell division"/>
    <property type="evidence" value="ECO:0007669"/>
    <property type="project" value="UniProtKB-KW"/>
</dbReference>
<keyword evidence="5 6" id="KW-0131">Cell cycle</keyword>
<dbReference type="GO" id="GO:0071555">
    <property type="term" value="P:cell wall organization"/>
    <property type="evidence" value="ECO:0007669"/>
    <property type="project" value="UniProtKB-KW"/>
</dbReference>
<dbReference type="Proteomes" id="UP000198660">
    <property type="component" value="Unassembled WGS sequence"/>
</dbReference>
<dbReference type="SUPFAM" id="SSF53623">
    <property type="entry name" value="MurD-like peptide ligases, catalytic domain"/>
    <property type="match status" value="1"/>
</dbReference>
<sequence>MRVGLYPINIGQLASMVGGKLIRGNPQLPVRQVYFIDPNRKLSQQLKKLHQEPSASVVIPEGTILGIATEHALITAPNPKVGLWKLLQWQRSRSQATFIGITGSSGKTTTKEMIAEILKRKFRTLKSKDNQNVAGTIHHHLLRLDPRDEAVVLEMGMSDLGNIRRQCQIAKPSIGVVTCVKEAHVGSLGSSLQNVVRAKQELVDGVPPKGMLILNADDAGIRKLNTLHRRKLTYGIKNHAVFQAKEVRYTPSGMSFNVRNASYQIPTWGIHNVYNALAAITTGYLLKVPVKDMQMALQSFPLPKMRLQKIVGQKNRLLINDAYNANPTSMIAGLEVLRNVAGRRHHVAILGDMHELGALSESGHRNVGSFVAKTKPSFLVTVGTMAAHIARAAFAAGYPKSRILTIANRPLAIAKFLHTKMPPGSVFYFKASRKMKLEDIVRPLQADV</sequence>
<dbReference type="Pfam" id="PF08245">
    <property type="entry name" value="Mur_ligase_M"/>
    <property type="match status" value="1"/>
</dbReference>
<evidence type="ECO:0000256" key="6">
    <source>
        <dbReference type="RuleBase" id="RU004136"/>
    </source>
</evidence>
<evidence type="ECO:0000256" key="1">
    <source>
        <dbReference type="ARBA" id="ARBA00022598"/>
    </source>
</evidence>
<protein>
    <recommendedName>
        <fullName evidence="6">UDP-N-acetylmuramoyl-tripeptide--D-alanyl-D-alanine ligase</fullName>
        <ecNumber evidence="6">6.3.2.10</ecNumber>
    </recommendedName>
</protein>
<evidence type="ECO:0000259" key="8">
    <source>
        <dbReference type="Pfam" id="PF08245"/>
    </source>
</evidence>
<dbReference type="SUPFAM" id="SSF53244">
    <property type="entry name" value="MurD-like peptide ligases, peptide-binding domain"/>
    <property type="match status" value="1"/>
</dbReference>
<keyword evidence="6" id="KW-0961">Cell wall biogenesis/degradation</keyword>
<comment type="function">
    <text evidence="6">Involved in cell wall formation. Catalyzes the final step in the synthesis of UDP-N-acetylmuramoyl-pentapeptide, the precursor of murein.</text>
</comment>
<dbReference type="NCBIfam" id="TIGR01143">
    <property type="entry name" value="murF"/>
    <property type="match status" value="1"/>
</dbReference>
<dbReference type="GO" id="GO:0005737">
    <property type="term" value="C:cytoplasm"/>
    <property type="evidence" value="ECO:0007669"/>
    <property type="project" value="UniProtKB-SubCell"/>
</dbReference>
<reference evidence="10" key="1">
    <citation type="submission" date="2016-10" db="EMBL/GenBank/DDBJ databases">
        <authorList>
            <person name="Varghese N."/>
            <person name="Submissions S."/>
        </authorList>
    </citation>
    <scope>NUCLEOTIDE SEQUENCE [LARGE SCALE GENOMIC DNA]</scope>
    <source>
        <strain evidence="10">DSM 45789</strain>
    </source>
</reference>
<dbReference type="Pfam" id="PF02875">
    <property type="entry name" value="Mur_ligase_C"/>
    <property type="match status" value="1"/>
</dbReference>
<evidence type="ECO:0000256" key="5">
    <source>
        <dbReference type="ARBA" id="ARBA00023306"/>
    </source>
</evidence>
<dbReference type="InterPro" id="IPR036565">
    <property type="entry name" value="Mur-like_cat_sf"/>
</dbReference>
<keyword evidence="3" id="KW-0547">Nucleotide-binding</keyword>
<dbReference type="Gene3D" id="3.90.190.20">
    <property type="entry name" value="Mur ligase, C-terminal domain"/>
    <property type="match status" value="1"/>
</dbReference>
<evidence type="ECO:0000313" key="9">
    <source>
        <dbReference type="EMBL" id="SFS31291.1"/>
    </source>
</evidence>
<keyword evidence="6" id="KW-0573">Peptidoglycan synthesis</keyword>
<feature type="domain" description="Mur ligase central" evidence="8">
    <location>
        <begin position="101"/>
        <end position="282"/>
    </location>
</feature>
<dbReference type="InterPro" id="IPR051046">
    <property type="entry name" value="MurCDEF_CellWall_CoF430Synth"/>
</dbReference>
<evidence type="ECO:0000256" key="3">
    <source>
        <dbReference type="ARBA" id="ARBA00022741"/>
    </source>
</evidence>
<dbReference type="AlphaFoldDB" id="A0A1I6NTN3"/>
<evidence type="ECO:0000256" key="2">
    <source>
        <dbReference type="ARBA" id="ARBA00022618"/>
    </source>
</evidence>
<gene>
    <name evidence="9" type="ORF">SAMN05444972_101120</name>
</gene>
<dbReference type="EC" id="6.3.2.10" evidence="6"/>
<dbReference type="InterPro" id="IPR036615">
    <property type="entry name" value="Mur_ligase_C_dom_sf"/>
</dbReference>
<dbReference type="GO" id="GO:0009252">
    <property type="term" value="P:peptidoglycan biosynthetic process"/>
    <property type="evidence" value="ECO:0007669"/>
    <property type="project" value="UniProtKB-UniPathway"/>
</dbReference>
<keyword evidence="1 9" id="KW-0436">Ligase</keyword>
<evidence type="ECO:0000313" key="10">
    <source>
        <dbReference type="Proteomes" id="UP000198660"/>
    </source>
</evidence>
<feature type="domain" description="Mur ligase C-terminal" evidence="7">
    <location>
        <begin position="306"/>
        <end position="433"/>
    </location>
</feature>
<keyword evidence="2 6" id="KW-0132">Cell division</keyword>
<accession>A0A1I6NTN3</accession>
<dbReference type="UniPathway" id="UPA00219"/>
<evidence type="ECO:0000256" key="4">
    <source>
        <dbReference type="ARBA" id="ARBA00022840"/>
    </source>
</evidence>
<proteinExistence type="predicted"/>
<dbReference type="GO" id="GO:0047480">
    <property type="term" value="F:UDP-N-acetylmuramoyl-tripeptide-D-alanyl-D-alanine ligase activity"/>
    <property type="evidence" value="ECO:0007669"/>
    <property type="project" value="UniProtKB-EC"/>
</dbReference>
<comment type="pathway">
    <text evidence="6">Cell wall biogenesis; peptidoglycan biosynthesis.</text>
</comment>
<keyword evidence="10" id="KW-1185">Reference proteome</keyword>
<dbReference type="EMBL" id="FPAA01000001">
    <property type="protein sequence ID" value="SFS31291.1"/>
    <property type="molecule type" value="Genomic_DNA"/>
</dbReference>
<keyword evidence="4" id="KW-0067">ATP-binding</keyword>
<comment type="subcellular location">
    <subcellularLocation>
        <location evidence="6">Cytoplasm</location>
    </subcellularLocation>
</comment>
<dbReference type="PANTHER" id="PTHR43024:SF1">
    <property type="entry name" value="UDP-N-ACETYLMURAMOYL-TRIPEPTIDE--D-ALANYL-D-ALANINE LIGASE"/>
    <property type="match status" value="1"/>
</dbReference>
<dbReference type="Gene3D" id="3.40.1190.10">
    <property type="entry name" value="Mur-like, catalytic domain"/>
    <property type="match status" value="1"/>
</dbReference>
<keyword evidence="6" id="KW-0133">Cell shape</keyword>
<dbReference type="InterPro" id="IPR013221">
    <property type="entry name" value="Mur_ligase_cen"/>
</dbReference>
<dbReference type="GO" id="GO:0008360">
    <property type="term" value="P:regulation of cell shape"/>
    <property type="evidence" value="ECO:0007669"/>
    <property type="project" value="UniProtKB-KW"/>
</dbReference>
<evidence type="ECO:0000259" key="7">
    <source>
        <dbReference type="Pfam" id="PF02875"/>
    </source>
</evidence>
<dbReference type="PANTHER" id="PTHR43024">
    <property type="entry name" value="UDP-N-ACETYLMURAMOYL-TRIPEPTIDE--D-ALANYL-D-ALANINE LIGASE"/>
    <property type="match status" value="1"/>
</dbReference>
<dbReference type="GO" id="GO:0008766">
    <property type="term" value="F:UDP-N-acetylmuramoylalanyl-D-glutamyl-2,6-diaminopimelate-D-alanyl-D-alanine ligase activity"/>
    <property type="evidence" value="ECO:0007669"/>
    <property type="project" value="RHEA"/>
</dbReference>
<comment type="catalytic activity">
    <reaction evidence="6">
        <text>D-alanyl-D-alanine + UDP-N-acetyl-alpha-D-muramoyl-L-alanyl-gamma-D-glutamyl-meso-2,6-diaminopimelate + ATP = UDP-N-acetyl-alpha-D-muramoyl-L-alanyl-gamma-D-glutamyl-meso-2,6-diaminopimeloyl-D-alanyl-D-alanine + ADP + phosphate + H(+)</text>
        <dbReference type="Rhea" id="RHEA:28374"/>
        <dbReference type="ChEBI" id="CHEBI:15378"/>
        <dbReference type="ChEBI" id="CHEBI:30616"/>
        <dbReference type="ChEBI" id="CHEBI:43474"/>
        <dbReference type="ChEBI" id="CHEBI:57822"/>
        <dbReference type="ChEBI" id="CHEBI:61386"/>
        <dbReference type="ChEBI" id="CHEBI:83905"/>
        <dbReference type="ChEBI" id="CHEBI:456216"/>
        <dbReference type="EC" id="6.3.2.10"/>
    </reaction>
</comment>
<dbReference type="InterPro" id="IPR004101">
    <property type="entry name" value="Mur_ligase_C"/>
</dbReference>
<dbReference type="GO" id="GO:0005524">
    <property type="term" value="F:ATP binding"/>
    <property type="evidence" value="ECO:0007669"/>
    <property type="project" value="UniProtKB-KW"/>
</dbReference>
<organism evidence="9 10">
    <name type="scientific">Marininema halotolerans</name>
    <dbReference type="NCBI Taxonomy" id="1155944"/>
    <lineage>
        <taxon>Bacteria</taxon>
        <taxon>Bacillati</taxon>
        <taxon>Bacillota</taxon>
        <taxon>Bacilli</taxon>
        <taxon>Bacillales</taxon>
        <taxon>Thermoactinomycetaceae</taxon>
        <taxon>Marininema</taxon>
    </lineage>
</organism>
<name>A0A1I6NTN3_9BACL</name>
<dbReference type="InterPro" id="IPR005863">
    <property type="entry name" value="UDP-N-AcMur_synth"/>
</dbReference>